<sequence>MTNMDEFESTRRQRFLSKQYYDWLLPQLTDEIEYWSSHESPNGSTEIERKALAARLRSSYVHRRFLLRFTAGSSLAMLRDELTLVVESLEQYTALRRASLKDNGYPPLMFGEIDEYERAMQLISLCHLLHRTELLQRIADMLDPFYRAQDTLYEDLLAYGLDGRFDVDKWFHDKPYKHLINSMYRDSLEESVVDLEAYLDAWYPAMKMAPWHDSHVKANEHEGGAYVGYWAIEAAAAAYLLELDDTSFRNDLLYPKDLTDFAREFEAQQRPQSTEAGVRPLTVRTGQICPETGIWSAVGHNVPGVLVQKGDRMPEIFAPDGRGAVRPQPALWEFERKA</sequence>
<evidence type="ECO:0000313" key="3">
    <source>
        <dbReference type="Proteomes" id="UP000248918"/>
    </source>
</evidence>
<dbReference type="AlphaFoldDB" id="A0A329BEC1"/>
<organism evidence="2 3">
    <name type="scientific">Paraburkholderia bryophila</name>
    <dbReference type="NCBI Taxonomy" id="420952"/>
    <lineage>
        <taxon>Bacteria</taxon>
        <taxon>Pseudomonadati</taxon>
        <taxon>Pseudomonadota</taxon>
        <taxon>Betaproteobacteria</taxon>
        <taxon>Burkholderiales</taxon>
        <taxon>Burkholderiaceae</taxon>
        <taxon>Paraburkholderia</taxon>
    </lineage>
</organism>
<name>A0A329BEC1_9BURK</name>
<reference evidence="2 3" key="1">
    <citation type="submission" date="2018-06" db="EMBL/GenBank/DDBJ databases">
        <title>Genomic Encyclopedia of Type Strains, Phase III (KMG-III): the genomes of soil and plant-associated and newly described type strains.</title>
        <authorList>
            <person name="Whitman W."/>
        </authorList>
    </citation>
    <scope>NUCLEOTIDE SEQUENCE [LARGE SCALE GENOMIC DNA]</scope>
    <source>
        <strain evidence="2 3">LMG 23644</strain>
    </source>
</reference>
<evidence type="ECO:0000313" key="2">
    <source>
        <dbReference type="EMBL" id="RAS20362.1"/>
    </source>
</evidence>
<dbReference type="InterPro" id="IPR015025">
    <property type="entry name" value="PoNi_C"/>
</dbReference>
<comment type="caution">
    <text evidence="2">The sequence shown here is derived from an EMBL/GenBank/DDBJ whole genome shotgun (WGS) entry which is preliminary data.</text>
</comment>
<gene>
    <name evidence="2" type="ORF">BX591_13831</name>
</gene>
<protein>
    <submittedName>
        <fullName evidence="2">Uncharacterized protein DUF1910</fullName>
    </submittedName>
</protein>
<dbReference type="Gene3D" id="1.10.3920.10">
    <property type="entry name" value="PA2201 C-terminal domain-like"/>
    <property type="match status" value="1"/>
</dbReference>
<proteinExistence type="predicted"/>
<dbReference type="SUPFAM" id="SSF140731">
    <property type="entry name" value="PA2201 C-terminal domain-like"/>
    <property type="match status" value="1"/>
</dbReference>
<feature type="domain" description="PoNi C-terminal" evidence="1">
    <location>
        <begin position="149"/>
        <end position="258"/>
    </location>
</feature>
<dbReference type="Proteomes" id="UP000248918">
    <property type="component" value="Unassembled WGS sequence"/>
</dbReference>
<dbReference type="InterPro" id="IPR028983">
    <property type="entry name" value="PA2201-like_C"/>
</dbReference>
<evidence type="ECO:0000259" key="1">
    <source>
        <dbReference type="Pfam" id="PF08929"/>
    </source>
</evidence>
<accession>A0A329BEC1</accession>
<dbReference type="Pfam" id="PF08929">
    <property type="entry name" value="PoNi_C"/>
    <property type="match status" value="1"/>
</dbReference>
<dbReference type="EMBL" id="QLTK01000038">
    <property type="protein sequence ID" value="RAS20362.1"/>
    <property type="molecule type" value="Genomic_DNA"/>
</dbReference>